<accession>A0A0B2BG47</accession>
<reference evidence="3 4" key="1">
    <citation type="submission" date="2017-11" db="EMBL/GenBank/DDBJ databases">
        <title>Genomic Encyclopedia of Archaeal and Bacterial Type Strains, Phase II (KMG-II): From Individual Species to Whole Genera.</title>
        <authorList>
            <person name="Goeker M."/>
        </authorList>
    </citation>
    <scope>NUCLEOTIDE SEQUENCE [LARGE SCALE GENOMIC DNA]</scope>
    <source>
        <strain evidence="3 4">DSM 27763</strain>
    </source>
</reference>
<feature type="repeat" description="TPR" evidence="1">
    <location>
        <begin position="37"/>
        <end position="70"/>
    </location>
</feature>
<dbReference type="EMBL" id="PGEZ01000002">
    <property type="protein sequence ID" value="PJJ54020.1"/>
    <property type="molecule type" value="Genomic_DNA"/>
</dbReference>
<keyword evidence="2" id="KW-0472">Membrane</keyword>
<organism evidence="3 4">
    <name type="scientific">Mumia flava</name>
    <dbReference type="NCBI Taxonomy" id="1348852"/>
    <lineage>
        <taxon>Bacteria</taxon>
        <taxon>Bacillati</taxon>
        <taxon>Actinomycetota</taxon>
        <taxon>Actinomycetes</taxon>
        <taxon>Propionibacteriales</taxon>
        <taxon>Nocardioidaceae</taxon>
        <taxon>Mumia</taxon>
    </lineage>
</organism>
<protein>
    <submittedName>
        <fullName evidence="3">Tetratricopeptide repeat protein</fullName>
    </submittedName>
</protein>
<dbReference type="OrthoDB" id="3353922at2"/>
<keyword evidence="1" id="KW-0802">TPR repeat</keyword>
<evidence type="ECO:0000313" key="4">
    <source>
        <dbReference type="Proteomes" id="UP000230842"/>
    </source>
</evidence>
<dbReference type="Pfam" id="PF13432">
    <property type="entry name" value="TPR_16"/>
    <property type="match status" value="2"/>
</dbReference>
<dbReference type="InterPro" id="IPR011990">
    <property type="entry name" value="TPR-like_helical_dom_sf"/>
</dbReference>
<dbReference type="Gene3D" id="1.25.40.10">
    <property type="entry name" value="Tetratricopeptide repeat domain"/>
    <property type="match status" value="1"/>
</dbReference>
<name>A0A0B2BG47_9ACTN</name>
<proteinExistence type="predicted"/>
<dbReference type="PROSITE" id="PS50005">
    <property type="entry name" value="TPR"/>
    <property type="match status" value="1"/>
</dbReference>
<keyword evidence="2" id="KW-0812">Transmembrane</keyword>
<dbReference type="AlphaFoldDB" id="A0A0B2BG47"/>
<keyword evidence="4" id="KW-1185">Reference proteome</keyword>
<dbReference type="Proteomes" id="UP000230842">
    <property type="component" value="Unassembled WGS sequence"/>
</dbReference>
<dbReference type="InterPro" id="IPR019734">
    <property type="entry name" value="TPR_rpt"/>
</dbReference>
<sequence length="288" mass="31324">MPATGSSFVRAEHYLDVGNPQACVDVLDEVAFDQDPVRAFELRSLALLRLERHDDALEAAHQGLRLDPENAALMFYAAQAAGRLGRPDADDLFAAVLRVAPGDAVTRCAYGLYLTAEARLPEAIEQLEAARDLEPSSNDVTLLEGRIAFHRGDWSTCRTCAQAVLAEDPENVEALLLDGAAADEQGDIAGAARRISQAAAATPDDRALTGVAHETQAQAHWIMRPFVLVTRVVPWWLQMVAMFLTVRGVQLSGSERAFTIVLLLALAWGLYGLGVPGLLERRSMRGRR</sequence>
<comment type="caution">
    <text evidence="3">The sequence shown here is derived from an EMBL/GenBank/DDBJ whole genome shotgun (WGS) entry which is preliminary data.</text>
</comment>
<keyword evidence="2" id="KW-1133">Transmembrane helix</keyword>
<dbReference type="SMART" id="SM00028">
    <property type="entry name" value="TPR"/>
    <property type="match status" value="4"/>
</dbReference>
<gene>
    <name evidence="3" type="ORF">CLV56_3523</name>
</gene>
<evidence type="ECO:0000256" key="1">
    <source>
        <dbReference type="PROSITE-ProRule" id="PRU00339"/>
    </source>
</evidence>
<evidence type="ECO:0000256" key="2">
    <source>
        <dbReference type="SAM" id="Phobius"/>
    </source>
</evidence>
<feature type="transmembrane region" description="Helical" evidence="2">
    <location>
        <begin position="258"/>
        <end position="279"/>
    </location>
</feature>
<dbReference type="SUPFAM" id="SSF48452">
    <property type="entry name" value="TPR-like"/>
    <property type="match status" value="1"/>
</dbReference>
<dbReference type="RefSeq" id="WP_039349153.1">
    <property type="nucleotide sequence ID" value="NZ_PGEZ01000002.1"/>
</dbReference>
<evidence type="ECO:0000313" key="3">
    <source>
        <dbReference type="EMBL" id="PJJ54020.1"/>
    </source>
</evidence>